<dbReference type="Proteomes" id="UP000016843">
    <property type="component" value="Unassembled WGS sequence"/>
</dbReference>
<accession>U5BP20</accession>
<feature type="transmembrane region" description="Helical" evidence="5">
    <location>
        <begin position="120"/>
        <end position="139"/>
    </location>
</feature>
<keyword evidence="3 5" id="KW-1133">Transmembrane helix</keyword>
<evidence type="ECO:0000256" key="4">
    <source>
        <dbReference type="ARBA" id="ARBA00023136"/>
    </source>
</evidence>
<dbReference type="AlphaFoldDB" id="U5BP20"/>
<dbReference type="PATRIC" id="fig|1123057.7.peg.2772"/>
<evidence type="ECO:0000259" key="6">
    <source>
        <dbReference type="PROSITE" id="PS50850"/>
    </source>
</evidence>
<feature type="transmembrane region" description="Helical" evidence="5">
    <location>
        <begin position="185"/>
        <end position="205"/>
    </location>
</feature>
<dbReference type="EMBL" id="AWXR01000029">
    <property type="protein sequence ID" value="ERM82300.1"/>
    <property type="molecule type" value="Genomic_DNA"/>
</dbReference>
<feature type="transmembrane region" description="Helical" evidence="5">
    <location>
        <begin position="374"/>
        <end position="395"/>
    </location>
</feature>
<keyword evidence="2 5" id="KW-0812">Transmembrane</keyword>
<evidence type="ECO:0000313" key="7">
    <source>
        <dbReference type="EMBL" id="ERM82300.1"/>
    </source>
</evidence>
<evidence type="ECO:0000256" key="1">
    <source>
        <dbReference type="ARBA" id="ARBA00004141"/>
    </source>
</evidence>
<organism evidence="7 8">
    <name type="scientific">Rhodonellum psychrophilum GCM71 = DSM 17998</name>
    <dbReference type="NCBI Taxonomy" id="1123057"/>
    <lineage>
        <taxon>Bacteria</taxon>
        <taxon>Pseudomonadati</taxon>
        <taxon>Bacteroidota</taxon>
        <taxon>Cytophagia</taxon>
        <taxon>Cytophagales</taxon>
        <taxon>Cytophagaceae</taxon>
        <taxon>Rhodonellum</taxon>
    </lineage>
</organism>
<dbReference type="InterPro" id="IPR011701">
    <property type="entry name" value="MFS"/>
</dbReference>
<proteinExistence type="predicted"/>
<dbReference type="SUPFAM" id="SSF103473">
    <property type="entry name" value="MFS general substrate transporter"/>
    <property type="match status" value="1"/>
</dbReference>
<evidence type="ECO:0000256" key="5">
    <source>
        <dbReference type="SAM" id="Phobius"/>
    </source>
</evidence>
<keyword evidence="8" id="KW-1185">Reference proteome</keyword>
<gene>
    <name evidence="7" type="ORF">P872_18595</name>
</gene>
<dbReference type="PANTHER" id="PTHR23514">
    <property type="entry name" value="BYPASS OF STOP CODON PROTEIN 6"/>
    <property type="match status" value="1"/>
</dbReference>
<dbReference type="CDD" id="cd17393">
    <property type="entry name" value="MFS_MosC_like"/>
    <property type="match status" value="1"/>
</dbReference>
<feature type="transmembrane region" description="Helical" evidence="5">
    <location>
        <begin position="261"/>
        <end position="279"/>
    </location>
</feature>
<evidence type="ECO:0000313" key="8">
    <source>
        <dbReference type="Proteomes" id="UP000016843"/>
    </source>
</evidence>
<feature type="transmembrane region" description="Helical" evidence="5">
    <location>
        <begin position="225"/>
        <end position="249"/>
    </location>
</feature>
<evidence type="ECO:0000256" key="2">
    <source>
        <dbReference type="ARBA" id="ARBA00022692"/>
    </source>
</evidence>
<dbReference type="InterPro" id="IPR051788">
    <property type="entry name" value="MFS_Transporter"/>
</dbReference>
<feature type="transmembrane region" description="Helical" evidence="5">
    <location>
        <begin position="96"/>
        <end position="114"/>
    </location>
</feature>
<reference evidence="7 8" key="1">
    <citation type="journal article" date="2013" name="Genome Announc.">
        <title>Draft Genome Sequence of the Psychrophilic and Alkaliphilic Rhodonellum psychrophilum Strain GCM71T.</title>
        <authorList>
            <person name="Hauptmann A.L."/>
            <person name="Glaring M.A."/>
            <person name="Hallin P.F."/>
            <person name="Prieme A."/>
            <person name="Stougaard P."/>
        </authorList>
    </citation>
    <scope>NUCLEOTIDE SEQUENCE [LARGE SCALE GENOMIC DNA]</scope>
    <source>
        <strain evidence="7 8">GCM71</strain>
    </source>
</reference>
<dbReference type="GO" id="GO:0016020">
    <property type="term" value="C:membrane"/>
    <property type="evidence" value="ECO:0007669"/>
    <property type="project" value="UniProtKB-SubCell"/>
</dbReference>
<feature type="transmembrane region" description="Helical" evidence="5">
    <location>
        <begin position="160"/>
        <end position="179"/>
    </location>
</feature>
<protein>
    <recommendedName>
        <fullName evidence="6">Major facilitator superfamily (MFS) profile domain-containing protein</fullName>
    </recommendedName>
</protein>
<dbReference type="GO" id="GO:0022857">
    <property type="term" value="F:transmembrane transporter activity"/>
    <property type="evidence" value="ECO:0007669"/>
    <property type="project" value="InterPro"/>
</dbReference>
<dbReference type="InterPro" id="IPR020846">
    <property type="entry name" value="MFS_dom"/>
</dbReference>
<feature type="transmembrane region" description="Helical" evidence="5">
    <location>
        <begin position="291"/>
        <end position="310"/>
    </location>
</feature>
<feature type="transmembrane region" description="Helical" evidence="5">
    <location>
        <begin position="347"/>
        <end position="368"/>
    </location>
</feature>
<dbReference type="PANTHER" id="PTHR23514:SF13">
    <property type="entry name" value="INNER MEMBRANE PROTEIN YBJJ"/>
    <property type="match status" value="1"/>
</dbReference>
<dbReference type="PROSITE" id="PS50850">
    <property type="entry name" value="MFS"/>
    <property type="match status" value="1"/>
</dbReference>
<feature type="transmembrane region" description="Helical" evidence="5">
    <location>
        <begin position="33"/>
        <end position="50"/>
    </location>
</feature>
<keyword evidence="4 5" id="KW-0472">Membrane</keyword>
<comment type="caution">
    <text evidence="7">The sequence shown here is derived from an EMBL/GenBank/DDBJ whole genome shotgun (WGS) entry which is preliminary data.</text>
</comment>
<feature type="domain" description="Major facilitator superfamily (MFS) profile" evidence="6">
    <location>
        <begin position="31"/>
        <end position="400"/>
    </location>
</feature>
<dbReference type="Pfam" id="PF07690">
    <property type="entry name" value="MFS_1"/>
    <property type="match status" value="1"/>
</dbReference>
<evidence type="ECO:0000256" key="3">
    <source>
        <dbReference type="ARBA" id="ARBA00022989"/>
    </source>
</evidence>
<feature type="transmembrane region" description="Helical" evidence="5">
    <location>
        <begin position="70"/>
        <end position="89"/>
    </location>
</feature>
<dbReference type="Gene3D" id="1.20.1250.20">
    <property type="entry name" value="MFS general substrate transporter like domains"/>
    <property type="match status" value="1"/>
</dbReference>
<dbReference type="InterPro" id="IPR036259">
    <property type="entry name" value="MFS_trans_sf"/>
</dbReference>
<comment type="subcellular location">
    <subcellularLocation>
        <location evidence="1">Membrane</location>
        <topology evidence="1">Multi-pass membrane protein</topology>
    </subcellularLocation>
</comment>
<feature type="transmembrane region" description="Helical" evidence="5">
    <location>
        <begin position="316"/>
        <end position="335"/>
    </location>
</feature>
<name>U5BP20_9BACT</name>
<dbReference type="eggNOG" id="COG2814">
    <property type="taxonomic scope" value="Bacteria"/>
</dbReference>
<sequence length="410" mass="44022">MHYTGLIGQSLLNCGFKPINPIKSMTLLQKRRIALGSLFFMAGLCFSSWAARIPDIQFKFSLSEAQLGTLLLGLPLGSLVALPLAGWAVHRFGSRIVIILGGIGYAIFLPLIGFSSSVLMLVPTVIVFGMIGNLMNISLNTKALELEDNYGRSILGSFHGLWSLAGFSGAGIGAVMIYFEVIPVVHYLVVAGLALVLLFLGQRYVFKDAKSSEGSGMVLRRPDDLLLRIGAIAFLGMMCEGCMFDWSGVYFKKVVEIEPRFVALGYVAFMGAMATGRFVSDKLTNRFGKIIILRISGLLIFTGLSLSVAFPVIQVATLGFLLVGFGVASIIPVAYSIAGRSKLYSPGIALALVSTISFFGFLIGPPLIGFIADLFSLKVSFALIAFTGLGITLLLSVRLKVFNTGEVVIK</sequence>